<organism evidence="3 4">
    <name type="scientific">Streptomyces malaysiensis subsp. samsunensis</name>
    <dbReference type="NCBI Taxonomy" id="459658"/>
    <lineage>
        <taxon>Bacteria</taxon>
        <taxon>Bacillati</taxon>
        <taxon>Actinomycetota</taxon>
        <taxon>Actinomycetes</taxon>
        <taxon>Kitasatosporales</taxon>
        <taxon>Streptomycetaceae</taxon>
        <taxon>Streptomyces</taxon>
        <taxon>Streptomyces violaceusniger group</taxon>
    </lineage>
</organism>
<dbReference type="InterPro" id="IPR007560">
    <property type="entry name" value="Restrct_endonuc_IV_Mrr"/>
</dbReference>
<keyword evidence="1" id="KW-0812">Transmembrane</keyword>
<evidence type="ECO:0000313" key="4">
    <source>
        <dbReference type="Proteomes" id="UP001142400"/>
    </source>
</evidence>
<keyword evidence="3" id="KW-0378">Hydrolase</keyword>
<dbReference type="GO" id="GO:0009307">
    <property type="term" value="P:DNA restriction-modification system"/>
    <property type="evidence" value="ECO:0007669"/>
    <property type="project" value="InterPro"/>
</dbReference>
<name>A0A9X2M4H2_STRMQ</name>
<feature type="domain" description="Restriction endonuclease type IV Mrr" evidence="2">
    <location>
        <begin position="110"/>
        <end position="220"/>
    </location>
</feature>
<dbReference type="InterPro" id="IPR011335">
    <property type="entry name" value="Restrct_endonuc-II-like"/>
</dbReference>
<dbReference type="RefSeq" id="WP_257635456.1">
    <property type="nucleotide sequence ID" value="NZ_JANIIC010000074.1"/>
</dbReference>
<dbReference type="PANTHER" id="PTHR30015:SF6">
    <property type="entry name" value="SLL1429 PROTEIN"/>
    <property type="match status" value="1"/>
</dbReference>
<dbReference type="InterPro" id="IPR011856">
    <property type="entry name" value="tRNA_endonuc-like_dom_sf"/>
</dbReference>
<feature type="transmembrane region" description="Helical" evidence="1">
    <location>
        <begin position="52"/>
        <end position="69"/>
    </location>
</feature>
<comment type="caution">
    <text evidence="3">The sequence shown here is derived from an EMBL/GenBank/DDBJ whole genome shotgun (WGS) entry which is preliminary data.</text>
</comment>
<protein>
    <submittedName>
        <fullName evidence="3">Restriction endonuclease</fullName>
    </submittedName>
</protein>
<keyword evidence="3" id="KW-0540">Nuclease</keyword>
<keyword evidence="1" id="KW-0472">Membrane</keyword>
<dbReference type="PANTHER" id="PTHR30015">
    <property type="entry name" value="MRR RESTRICTION SYSTEM PROTEIN"/>
    <property type="match status" value="1"/>
</dbReference>
<reference evidence="3" key="1">
    <citation type="submission" date="2022-06" db="EMBL/GenBank/DDBJ databases">
        <title>WGS of actinobacteria.</title>
        <authorList>
            <person name="Thawai C."/>
        </authorList>
    </citation>
    <scope>NUCLEOTIDE SEQUENCE</scope>
    <source>
        <strain evidence="3">DSM 42010</strain>
    </source>
</reference>
<dbReference type="EMBL" id="JANIIC010000074">
    <property type="protein sequence ID" value="MCQ8835278.1"/>
    <property type="molecule type" value="Genomic_DNA"/>
</dbReference>
<keyword evidence="3" id="KW-0255">Endonuclease</keyword>
<proteinExistence type="predicted"/>
<sequence length="237" mass="26397">MFEEDGSLDPLLKFLLYTVLTLTAGKMLWEWLTEDLSRWITVDLWGLIADHPWWTGLVVASGLPVLLLLGRLLSFLLGADTYVSPEDTLADPSVDSADPDVLTFKMKQLSAMSATGFEQACADLLVRDGFRSPRRIGGAGDLGVDVTARDDEDRLLILQCKQYQNPVGSGHVQKFNGTARLHHGADFPIMIALNSFTQPAVDFARHHQLILMGRPELKKWAHGQHLYDVLGIENTTW</sequence>
<keyword evidence="4" id="KW-1185">Reference proteome</keyword>
<gene>
    <name evidence="3" type="ORF">NQU54_41175</name>
</gene>
<dbReference type="Gene3D" id="3.40.1350.10">
    <property type="match status" value="1"/>
</dbReference>
<dbReference type="Proteomes" id="UP001142400">
    <property type="component" value="Unassembled WGS sequence"/>
</dbReference>
<evidence type="ECO:0000313" key="3">
    <source>
        <dbReference type="EMBL" id="MCQ8835278.1"/>
    </source>
</evidence>
<dbReference type="Pfam" id="PF04471">
    <property type="entry name" value="Mrr_cat"/>
    <property type="match status" value="1"/>
</dbReference>
<evidence type="ECO:0000256" key="1">
    <source>
        <dbReference type="SAM" id="Phobius"/>
    </source>
</evidence>
<dbReference type="GO" id="GO:0003677">
    <property type="term" value="F:DNA binding"/>
    <property type="evidence" value="ECO:0007669"/>
    <property type="project" value="InterPro"/>
</dbReference>
<dbReference type="AlphaFoldDB" id="A0A9X2M4H2"/>
<dbReference type="GO" id="GO:0015666">
    <property type="term" value="F:restriction endodeoxyribonuclease activity"/>
    <property type="evidence" value="ECO:0007669"/>
    <property type="project" value="TreeGrafter"/>
</dbReference>
<keyword evidence="1" id="KW-1133">Transmembrane helix</keyword>
<evidence type="ECO:0000259" key="2">
    <source>
        <dbReference type="Pfam" id="PF04471"/>
    </source>
</evidence>
<dbReference type="InterPro" id="IPR052906">
    <property type="entry name" value="Type_IV_Methyl-Rstrct_Enzyme"/>
</dbReference>
<dbReference type="SUPFAM" id="SSF52980">
    <property type="entry name" value="Restriction endonuclease-like"/>
    <property type="match status" value="1"/>
</dbReference>
<accession>A0A9X2M4H2</accession>